<evidence type="ECO:0000313" key="4">
    <source>
        <dbReference type="EMBL" id="MFD1835487.1"/>
    </source>
</evidence>
<evidence type="ECO:0000259" key="3">
    <source>
        <dbReference type="Pfam" id="PF00149"/>
    </source>
</evidence>
<gene>
    <name evidence="4" type="ORF">ACFSDA_10415</name>
</gene>
<proteinExistence type="predicted"/>
<dbReference type="SUPFAM" id="SSF56300">
    <property type="entry name" value="Metallo-dependent phosphatases"/>
    <property type="match status" value="1"/>
</dbReference>
<evidence type="ECO:0000256" key="2">
    <source>
        <dbReference type="SAM" id="SignalP"/>
    </source>
</evidence>
<dbReference type="Proteomes" id="UP001597280">
    <property type="component" value="Unassembled WGS sequence"/>
</dbReference>
<feature type="domain" description="Calcineurin-like phosphoesterase" evidence="3">
    <location>
        <begin position="561"/>
        <end position="795"/>
    </location>
</feature>
<comment type="caution">
    <text evidence="4">The sequence shown here is derived from an EMBL/GenBank/DDBJ whole genome shotgun (WGS) entry which is preliminary data.</text>
</comment>
<organism evidence="4 5">
    <name type="scientific">Brachybacterium rhamnosum</name>
    <dbReference type="NCBI Taxonomy" id="173361"/>
    <lineage>
        <taxon>Bacteria</taxon>
        <taxon>Bacillati</taxon>
        <taxon>Actinomycetota</taxon>
        <taxon>Actinomycetes</taxon>
        <taxon>Micrococcales</taxon>
        <taxon>Dermabacteraceae</taxon>
        <taxon>Brachybacterium</taxon>
    </lineage>
</organism>
<keyword evidence="5" id="KW-1185">Reference proteome</keyword>
<feature type="chain" id="PRO_5046087112" evidence="2">
    <location>
        <begin position="35"/>
        <end position="1011"/>
    </location>
</feature>
<keyword evidence="2" id="KW-0732">Signal</keyword>
<accession>A0ABW4PZ31</accession>
<dbReference type="Pfam" id="PF00149">
    <property type="entry name" value="Metallophos"/>
    <property type="match status" value="1"/>
</dbReference>
<dbReference type="Gene3D" id="3.60.21.10">
    <property type="match status" value="1"/>
</dbReference>
<dbReference type="InterPro" id="IPR013320">
    <property type="entry name" value="ConA-like_dom_sf"/>
</dbReference>
<dbReference type="InterPro" id="IPR004843">
    <property type="entry name" value="Calcineurin-like_PHP"/>
</dbReference>
<sequence length="1011" mass="106814">MLPRPRRFSPLALAVTVALGLTPALALGPTPAQAAPVTAPASPSTPAAPAQRDPLPTPAVEAPTPDVLDVDIDATGLDEQAQQRTQTPFGTAPTVGEDAALGRQVASYDGTGATRYDFADGFEKTAKALTLECTVRFDDGLSDGDDESRGNFCGAKEGGGYSLTVYGSTLKMMVNVDGKYYGAGVPIEQGVWYHATGVWDGKSVSLYLDGTKVAETPTSGSAISAPPKTAAHQFFLGADTNGSGNPQFHGTVSLAGAGIYSRALSGEEITARYASTFAGRTEDQASFTLTSPAPGSRLTAPTTLEGTHEHEKLLARPLAYTLDGEPVSLGDEVGPGLAAGEHTLAWTGLDQFGEGVSGQETFTSTSIPTAGGVEQSSGRGSAQLTARATSPTGEDLRTTFLAGEISSATGTRQGVIEAADVAEDGSVAGDVTLQDAKKTGEKLAPGDGKDLDSPVTAKVPALRTEIPFTEAGQQVAWSGQVDPARSVSLLLLNPETGRYEVTDTARGSSEGDTELLASATAAQGAGGTLRALVIGTDPFADDLDEPVKDGFEDPDDYDFSLMHITDTQYLSQGATQKATAAEREEWASAYEDSYRWVAEHGEEHKLAYVAHTGDIIEDWNTGATDRGKAEEEMQFASETQKILEDTGVPHSVLPGNHDNLGGGDTGTDSLYNQYFGAERYEALAQQDSWKEAGAEYHPWKEGDNDNSYNLFSAGGQDFIALSLGYIVTDEEAAWASDVLDQYAGRDAILLTHAYNKPSSEPDGRGGTFSQDGQIIREQILEKHPNVALVLSGHEHGVSIGVRTDVGEAGNDVVELLADYQFYEVGSDQLGLTEEGGYGKDTGLRFGAAFFRLLQFDLDRGEVSVDTYSPYMDEFGATEYDTKDRYDGREDDFRLPVQFQGRTTAFTTDALVGITPTDEVIGEVNHASGEDASVTWKGLKNKKVYGWFAVSRDAAEVSGDEEAVGEEARSLALDPTKDGGIVQVSAFTAFKKPLKDRASGVTSSEEGSAGTE</sequence>
<dbReference type="SUPFAM" id="SSF49899">
    <property type="entry name" value="Concanavalin A-like lectins/glucanases"/>
    <property type="match status" value="1"/>
</dbReference>
<feature type="region of interest" description="Disordered" evidence="1">
    <location>
        <begin position="368"/>
        <end position="392"/>
    </location>
</feature>
<dbReference type="InterPro" id="IPR029052">
    <property type="entry name" value="Metallo-depent_PP-like"/>
</dbReference>
<dbReference type="EMBL" id="JBHUFL010000002">
    <property type="protein sequence ID" value="MFD1835487.1"/>
    <property type="molecule type" value="Genomic_DNA"/>
</dbReference>
<dbReference type="InterPro" id="IPR051918">
    <property type="entry name" value="STPP_CPPED1"/>
</dbReference>
<name>A0ABW4PZ31_9MICO</name>
<feature type="compositionally biased region" description="Low complexity" evidence="1">
    <location>
        <begin position="31"/>
        <end position="51"/>
    </location>
</feature>
<feature type="signal peptide" evidence="2">
    <location>
        <begin position="1"/>
        <end position="34"/>
    </location>
</feature>
<dbReference type="Pfam" id="PF13385">
    <property type="entry name" value="Laminin_G_3"/>
    <property type="match status" value="1"/>
</dbReference>
<evidence type="ECO:0000313" key="5">
    <source>
        <dbReference type="Proteomes" id="UP001597280"/>
    </source>
</evidence>
<dbReference type="PANTHER" id="PTHR43143:SF5">
    <property type="entry name" value="SECRETED PROTEIN"/>
    <property type="match status" value="1"/>
</dbReference>
<dbReference type="Gene3D" id="2.60.120.200">
    <property type="match status" value="1"/>
</dbReference>
<feature type="region of interest" description="Disordered" evidence="1">
    <location>
        <begin position="31"/>
        <end position="65"/>
    </location>
</feature>
<reference evidence="5" key="1">
    <citation type="journal article" date="2019" name="Int. J. Syst. Evol. Microbiol.">
        <title>The Global Catalogue of Microorganisms (GCM) 10K type strain sequencing project: providing services to taxonomists for standard genome sequencing and annotation.</title>
        <authorList>
            <consortium name="The Broad Institute Genomics Platform"/>
            <consortium name="The Broad Institute Genome Sequencing Center for Infectious Disease"/>
            <person name="Wu L."/>
            <person name="Ma J."/>
        </authorList>
    </citation>
    <scope>NUCLEOTIDE SEQUENCE [LARGE SCALE GENOMIC DNA]</scope>
    <source>
        <strain evidence="5">JCM 11650</strain>
    </source>
</reference>
<evidence type="ECO:0000256" key="1">
    <source>
        <dbReference type="SAM" id="MobiDB-lite"/>
    </source>
</evidence>
<dbReference type="RefSeq" id="WP_343904496.1">
    <property type="nucleotide sequence ID" value="NZ_BAAAIS010000002.1"/>
</dbReference>
<protein>
    <submittedName>
        <fullName evidence="4">LamG-like jellyroll fold domain-containing protein</fullName>
    </submittedName>
</protein>
<dbReference type="PANTHER" id="PTHR43143">
    <property type="entry name" value="METALLOPHOSPHOESTERASE, CALCINEURIN SUPERFAMILY"/>
    <property type="match status" value="1"/>
</dbReference>